<dbReference type="EMBL" id="JANPWB010000016">
    <property type="protein sequence ID" value="KAJ1082150.1"/>
    <property type="molecule type" value="Genomic_DNA"/>
</dbReference>
<organism evidence="1 2">
    <name type="scientific">Pleurodeles waltl</name>
    <name type="common">Iberian ribbed newt</name>
    <dbReference type="NCBI Taxonomy" id="8319"/>
    <lineage>
        <taxon>Eukaryota</taxon>
        <taxon>Metazoa</taxon>
        <taxon>Chordata</taxon>
        <taxon>Craniata</taxon>
        <taxon>Vertebrata</taxon>
        <taxon>Euteleostomi</taxon>
        <taxon>Amphibia</taxon>
        <taxon>Batrachia</taxon>
        <taxon>Caudata</taxon>
        <taxon>Salamandroidea</taxon>
        <taxon>Salamandridae</taxon>
        <taxon>Pleurodelinae</taxon>
        <taxon>Pleurodeles</taxon>
    </lineage>
</organism>
<dbReference type="AlphaFoldDB" id="A0AAV7KVB9"/>
<evidence type="ECO:0000313" key="2">
    <source>
        <dbReference type="Proteomes" id="UP001066276"/>
    </source>
</evidence>
<dbReference type="Proteomes" id="UP001066276">
    <property type="component" value="Chromosome 12"/>
</dbReference>
<protein>
    <submittedName>
        <fullName evidence="1">Uncharacterized protein</fullName>
    </submittedName>
</protein>
<reference evidence="1" key="1">
    <citation type="journal article" date="2022" name="bioRxiv">
        <title>Sequencing and chromosome-scale assembly of the giantPleurodeles waltlgenome.</title>
        <authorList>
            <person name="Brown T."/>
            <person name="Elewa A."/>
            <person name="Iarovenko S."/>
            <person name="Subramanian E."/>
            <person name="Araus A.J."/>
            <person name="Petzold A."/>
            <person name="Susuki M."/>
            <person name="Suzuki K.-i.T."/>
            <person name="Hayashi T."/>
            <person name="Toyoda A."/>
            <person name="Oliveira C."/>
            <person name="Osipova E."/>
            <person name="Leigh N.D."/>
            <person name="Simon A."/>
            <person name="Yun M.H."/>
        </authorList>
    </citation>
    <scope>NUCLEOTIDE SEQUENCE</scope>
    <source>
        <strain evidence="1">20211129_DDA</strain>
        <tissue evidence="1">Liver</tissue>
    </source>
</reference>
<accession>A0AAV7KVB9</accession>
<sequence>MLRNLSRGAAPAQNVDGRHCTIGYPSEYFRSNLYSLLNHLKKRLPHSSARSRARTTPPVSTQQRVQVTAHHGRGPVLSQLGAVRGAEVISAGYCGDLHVLRGFISGLSEVFISPLLSPSLALEHRPVRVLSESRSRPLKACCASEL</sequence>
<keyword evidence="2" id="KW-1185">Reference proteome</keyword>
<name>A0AAV7KVB9_PLEWA</name>
<comment type="caution">
    <text evidence="1">The sequence shown here is derived from an EMBL/GenBank/DDBJ whole genome shotgun (WGS) entry which is preliminary data.</text>
</comment>
<gene>
    <name evidence="1" type="ORF">NDU88_002320</name>
</gene>
<evidence type="ECO:0000313" key="1">
    <source>
        <dbReference type="EMBL" id="KAJ1082150.1"/>
    </source>
</evidence>
<proteinExistence type="predicted"/>